<dbReference type="GO" id="GO:0008654">
    <property type="term" value="P:phospholipid biosynthetic process"/>
    <property type="evidence" value="ECO:0007669"/>
    <property type="project" value="UniProtKB-KW"/>
</dbReference>
<evidence type="ECO:0000313" key="10">
    <source>
        <dbReference type="EMBL" id="PTM57970.1"/>
    </source>
</evidence>
<dbReference type="OrthoDB" id="9763580at2"/>
<accession>A0A2T4Z7V6</accession>
<keyword evidence="4" id="KW-0521">NADP</keyword>
<dbReference type="PANTHER" id="PTHR43616:SF5">
    <property type="entry name" value="GLYCEROL DEHYDROGENASE 1"/>
    <property type="match status" value="1"/>
</dbReference>
<keyword evidence="11" id="KW-1185">Reference proteome</keyword>
<keyword evidence="1" id="KW-0963">Cytoplasm</keyword>
<evidence type="ECO:0000256" key="4">
    <source>
        <dbReference type="ARBA" id="ARBA00022857"/>
    </source>
</evidence>
<dbReference type="Gene3D" id="1.20.1090.10">
    <property type="entry name" value="Dehydroquinate synthase-like - alpha domain"/>
    <property type="match status" value="1"/>
</dbReference>
<keyword evidence="3" id="KW-0479">Metal-binding</keyword>
<dbReference type="GO" id="GO:0046872">
    <property type="term" value="F:metal ion binding"/>
    <property type="evidence" value="ECO:0007669"/>
    <property type="project" value="UniProtKB-KW"/>
</dbReference>
<dbReference type="GO" id="GO:0016614">
    <property type="term" value="F:oxidoreductase activity, acting on CH-OH group of donors"/>
    <property type="evidence" value="ECO:0007669"/>
    <property type="project" value="InterPro"/>
</dbReference>
<comment type="caution">
    <text evidence="10">The sequence shown here is derived from an EMBL/GenBank/DDBJ whole genome shotgun (WGS) entry which is preliminary data.</text>
</comment>
<keyword evidence="7" id="KW-0443">Lipid metabolism</keyword>
<name>A0A2T4Z7V6_9BACL</name>
<evidence type="ECO:0000313" key="11">
    <source>
        <dbReference type="Proteomes" id="UP000241639"/>
    </source>
</evidence>
<evidence type="ECO:0000256" key="7">
    <source>
        <dbReference type="ARBA" id="ARBA00023098"/>
    </source>
</evidence>
<dbReference type="InterPro" id="IPR016205">
    <property type="entry name" value="Glycerol_DH"/>
</dbReference>
<dbReference type="Pfam" id="PF13685">
    <property type="entry name" value="Fe-ADH_2"/>
    <property type="match status" value="1"/>
</dbReference>
<dbReference type="PANTHER" id="PTHR43616">
    <property type="entry name" value="GLYCEROL DEHYDROGENASE"/>
    <property type="match status" value="1"/>
</dbReference>
<dbReference type="Proteomes" id="UP000241639">
    <property type="component" value="Unassembled WGS sequence"/>
</dbReference>
<reference evidence="10 11" key="1">
    <citation type="submission" date="2018-04" db="EMBL/GenBank/DDBJ databases">
        <title>Genomic Encyclopedia of Archaeal and Bacterial Type Strains, Phase II (KMG-II): from individual species to whole genera.</title>
        <authorList>
            <person name="Goeker M."/>
        </authorList>
    </citation>
    <scope>NUCLEOTIDE SEQUENCE [LARGE SCALE GENOMIC DNA]</scope>
    <source>
        <strain evidence="10 11">DSM 45169</strain>
    </source>
</reference>
<evidence type="ECO:0000256" key="2">
    <source>
        <dbReference type="ARBA" id="ARBA00022516"/>
    </source>
</evidence>
<gene>
    <name evidence="10" type="ORF">C8J48_0541</name>
</gene>
<evidence type="ECO:0000256" key="1">
    <source>
        <dbReference type="ARBA" id="ARBA00022490"/>
    </source>
</evidence>
<keyword evidence="6" id="KW-0520">NAD</keyword>
<evidence type="ECO:0000256" key="6">
    <source>
        <dbReference type="ARBA" id="ARBA00023027"/>
    </source>
</evidence>
<keyword evidence="8" id="KW-0594">Phospholipid biosynthesis</keyword>
<evidence type="ECO:0000256" key="8">
    <source>
        <dbReference type="ARBA" id="ARBA00023209"/>
    </source>
</evidence>
<sequence length="392" mass="42696">MQSHEPYQTVDKTVNPIVVTIENGALAKLAPFLPDHGYRRPFVIMDENTDRAAGRKVIAQLDQAGITNDRYLIGSNRHGDVIADEPTLVRTLLGVPKEADILIAVGAGTIHDITRFTADRMKIPFLSVPTAASVDGFASKGAPIILGGVKKTIQTCAPLAIIADVDVLQNAPRLMVAAGVGDMVGKYTSLIDWRLSHLLADEPYDKDAAAKTCRALESCVANLEPIAHQTEAGLKVLMEALIQSGEAMMQVGHSRPASGAEHHLSHYWEMELLRKNKPQILHGAKVGVATILIADLYHRLSEIDIAAALGDAEISDQRKNRLQAHWPRVQKLLQTLPLPSELAALLRAVGGPTTPQEIGISTDLVQRSLREAHHLRDRYTGLKIAYELNQLL</sequence>
<protein>
    <submittedName>
        <fullName evidence="10">Glycerol-1-phosphate dehydrogenase [NAD(P)+]</fullName>
    </submittedName>
</protein>
<dbReference type="RefSeq" id="WP_107724831.1">
    <property type="nucleotide sequence ID" value="NZ_PZZP01000001.1"/>
</dbReference>
<dbReference type="AlphaFoldDB" id="A0A2T4Z7V6"/>
<organism evidence="10 11">
    <name type="scientific">Desmospora activa DSM 45169</name>
    <dbReference type="NCBI Taxonomy" id="1121389"/>
    <lineage>
        <taxon>Bacteria</taxon>
        <taxon>Bacillati</taxon>
        <taxon>Bacillota</taxon>
        <taxon>Bacilli</taxon>
        <taxon>Bacillales</taxon>
        <taxon>Thermoactinomycetaceae</taxon>
        <taxon>Desmospora</taxon>
    </lineage>
</organism>
<dbReference type="SUPFAM" id="SSF56796">
    <property type="entry name" value="Dehydroquinate synthase-like"/>
    <property type="match status" value="1"/>
</dbReference>
<evidence type="ECO:0000256" key="3">
    <source>
        <dbReference type="ARBA" id="ARBA00022723"/>
    </source>
</evidence>
<dbReference type="EMBL" id="PZZP01000001">
    <property type="protein sequence ID" value="PTM57970.1"/>
    <property type="molecule type" value="Genomic_DNA"/>
</dbReference>
<dbReference type="Gene3D" id="3.40.50.1970">
    <property type="match status" value="1"/>
</dbReference>
<keyword evidence="9" id="KW-1208">Phospholipid metabolism</keyword>
<keyword evidence="5" id="KW-0560">Oxidoreductase</keyword>
<evidence type="ECO:0000256" key="9">
    <source>
        <dbReference type="ARBA" id="ARBA00023264"/>
    </source>
</evidence>
<proteinExistence type="predicted"/>
<dbReference type="CDD" id="cd08175">
    <property type="entry name" value="G1PDH"/>
    <property type="match status" value="1"/>
</dbReference>
<keyword evidence="2" id="KW-0444">Lipid biosynthesis</keyword>
<dbReference type="InterPro" id="IPR032837">
    <property type="entry name" value="G1PDH"/>
</dbReference>
<evidence type="ECO:0000256" key="5">
    <source>
        <dbReference type="ARBA" id="ARBA00023002"/>
    </source>
</evidence>